<feature type="binding site" evidence="5">
    <location>
        <position position="668"/>
    </location>
    <ligand>
        <name>ATP</name>
        <dbReference type="ChEBI" id="CHEBI:30616"/>
    </ligand>
</feature>
<accession>A0A835SUD6</accession>
<dbReference type="InterPro" id="IPR011009">
    <property type="entry name" value="Kinase-like_dom_sf"/>
</dbReference>
<organism evidence="10 11">
    <name type="scientific">Chlamydomonas incerta</name>
    <dbReference type="NCBI Taxonomy" id="51695"/>
    <lineage>
        <taxon>Eukaryota</taxon>
        <taxon>Viridiplantae</taxon>
        <taxon>Chlorophyta</taxon>
        <taxon>core chlorophytes</taxon>
        <taxon>Chlorophyceae</taxon>
        <taxon>CS clade</taxon>
        <taxon>Chlamydomonadales</taxon>
        <taxon>Chlamydomonadaceae</taxon>
        <taxon>Chlamydomonas</taxon>
    </lineage>
</organism>
<dbReference type="PANTHER" id="PTHR44329">
    <property type="entry name" value="SERINE/THREONINE-PROTEIN KINASE TNNI3K-RELATED"/>
    <property type="match status" value="1"/>
</dbReference>
<feature type="domain" description="Protein kinase" evidence="9">
    <location>
        <begin position="641"/>
        <end position="945"/>
    </location>
</feature>
<proteinExistence type="predicted"/>
<protein>
    <recommendedName>
        <fullName evidence="9">Protein kinase domain-containing protein</fullName>
    </recommendedName>
</protein>
<keyword evidence="3" id="KW-0418">Kinase</keyword>
<evidence type="ECO:0000313" key="10">
    <source>
        <dbReference type="EMBL" id="KAG2426785.1"/>
    </source>
</evidence>
<feature type="chain" id="PRO_5032727604" description="Protein kinase domain-containing protein" evidence="8">
    <location>
        <begin position="27"/>
        <end position="956"/>
    </location>
</feature>
<gene>
    <name evidence="10" type="ORF">HXX76_012840</name>
</gene>
<dbReference type="InterPro" id="IPR008271">
    <property type="entry name" value="Ser/Thr_kinase_AS"/>
</dbReference>
<feature type="transmembrane region" description="Helical" evidence="7">
    <location>
        <begin position="419"/>
        <end position="447"/>
    </location>
</feature>
<dbReference type="OrthoDB" id="2013833at2759"/>
<keyword evidence="7" id="KW-0472">Membrane</keyword>
<evidence type="ECO:0000256" key="6">
    <source>
        <dbReference type="SAM" id="MobiDB-lite"/>
    </source>
</evidence>
<dbReference type="AlphaFoldDB" id="A0A835SUD6"/>
<dbReference type="PROSITE" id="PS50011">
    <property type="entry name" value="PROTEIN_KINASE_DOM"/>
    <property type="match status" value="1"/>
</dbReference>
<feature type="region of interest" description="Disordered" evidence="6">
    <location>
        <begin position="452"/>
        <end position="480"/>
    </location>
</feature>
<dbReference type="Gene3D" id="3.30.200.20">
    <property type="entry name" value="Phosphorylase Kinase, domain 1"/>
    <property type="match status" value="1"/>
</dbReference>
<feature type="signal peptide" evidence="8">
    <location>
        <begin position="1"/>
        <end position="26"/>
    </location>
</feature>
<dbReference type="Gene3D" id="1.10.510.10">
    <property type="entry name" value="Transferase(Phosphotransferase) domain 1"/>
    <property type="match status" value="1"/>
</dbReference>
<sequence length="956" mass="98965">MRPVCAPLQVLLATVLLLGLEPLGLGASARHLARPQLLGAGGGVSSSFGSSSSSSDISGLQRQLLQANATAGVDAAAAAVAAGYSSEGAVLVSTAAQLVTAIADPAVRVAVLAKSVLLTEADWAPVAQPVVELRRNVTIMGPSAEPTARPTLNLGYTAGADEVGFVRSAKVRIAPGCALTLRYLVVENTRDSPHWLFVGLDIVAASPVSNSTQPSDWPVFVMQNTMLRQRTCLPVVLKGASSRGIPRVPFMPGVQNGTGSYLPDLSQCVNSTNAPPVNQCWPGRGMYYDLAMFAYDQDPFNRQTPAGYVLRMVDVPFWCDHLMTDECVASKGSYLACYYSYYPYNRVNATAPPSNATAATNATSSGKAAGYVTTAAGASAANNSSSSSVPVANAPPAAAYADGGGGGGAAPDSSSSSSILAPVLGGVLGGLAGIALVSGLVAAAVMYRRRRRRAQQQQQQQQPQWDKGSSGSSSGDNGCPAISGDCSMPCSGGNAAAHPVASTAMSAAGISAAGASAADTWAAESAPLEPKAPTQPQHHQQQQAVVTKATPFRDTVNVKASVKVCLHQDDAPMQLQSPATSDDPDLPAANNVEGVAKVPAALTVQPTSVTAAAGQGLQPTDSSGAARGAGADDIACIETVQLLPVVLGKGGFGRVVAGTYRGQPVAVKQLLDDACWSTGQGPWSNGADAGQREELLRAFVQEVQILGRCDHPNIARLLAVCLTPPNLSLVLERCETSLDKLIYGGGTNAAVEGAEGKEDSGLPAAPSQPSLMPLGKVIKIAIQVAQGLEYLHPTIVHRDLKPANVLINDADSPTPVAKLSDFGLARMRNVTQSTMQPGAGTAPYLAPECFTSMEEEGSMQIGHRGDIYSFGVLLWTMLSGKEPWAGYTIAAVAYMVGLQNVRLPLDPLLAARRCTPKLAQLISQCWDADPQRRPAAGELWKALVLCQQDLQGGPQA</sequence>
<dbReference type="Pfam" id="PF00069">
    <property type="entry name" value="Pkinase"/>
    <property type="match status" value="1"/>
</dbReference>
<reference evidence="10" key="1">
    <citation type="journal article" date="2020" name="bioRxiv">
        <title>Comparative genomics of Chlamydomonas.</title>
        <authorList>
            <person name="Craig R.J."/>
            <person name="Hasan A.R."/>
            <person name="Ness R.W."/>
            <person name="Keightley P.D."/>
        </authorList>
    </citation>
    <scope>NUCLEOTIDE SEQUENCE</scope>
    <source>
        <strain evidence="10">SAG 7.73</strain>
    </source>
</reference>
<evidence type="ECO:0000256" key="8">
    <source>
        <dbReference type="SAM" id="SignalP"/>
    </source>
</evidence>
<dbReference type="SUPFAM" id="SSF56112">
    <property type="entry name" value="Protein kinase-like (PK-like)"/>
    <property type="match status" value="1"/>
</dbReference>
<feature type="region of interest" description="Disordered" evidence="6">
    <location>
        <begin position="521"/>
        <end position="549"/>
    </location>
</feature>
<keyword evidence="4 5" id="KW-0067">ATP-binding</keyword>
<dbReference type="InterPro" id="IPR051681">
    <property type="entry name" value="Ser/Thr_Kinases-Pseudokinases"/>
</dbReference>
<feature type="compositionally biased region" description="Low complexity" evidence="6">
    <location>
        <begin position="455"/>
        <end position="475"/>
    </location>
</feature>
<evidence type="ECO:0000313" key="11">
    <source>
        <dbReference type="Proteomes" id="UP000650467"/>
    </source>
</evidence>
<evidence type="ECO:0000259" key="9">
    <source>
        <dbReference type="PROSITE" id="PS50011"/>
    </source>
</evidence>
<keyword evidence="1" id="KW-0808">Transferase</keyword>
<dbReference type="InterPro" id="IPR000719">
    <property type="entry name" value="Prot_kinase_dom"/>
</dbReference>
<dbReference type="PROSITE" id="PS00107">
    <property type="entry name" value="PROTEIN_KINASE_ATP"/>
    <property type="match status" value="1"/>
</dbReference>
<keyword evidence="8" id="KW-0732">Signal</keyword>
<dbReference type="Proteomes" id="UP000650467">
    <property type="component" value="Unassembled WGS sequence"/>
</dbReference>
<dbReference type="GO" id="GO:0004674">
    <property type="term" value="F:protein serine/threonine kinase activity"/>
    <property type="evidence" value="ECO:0007669"/>
    <property type="project" value="TreeGrafter"/>
</dbReference>
<keyword evidence="7" id="KW-1133">Transmembrane helix</keyword>
<keyword evidence="11" id="KW-1185">Reference proteome</keyword>
<evidence type="ECO:0000256" key="4">
    <source>
        <dbReference type="ARBA" id="ARBA00022840"/>
    </source>
</evidence>
<dbReference type="PROSITE" id="PS00108">
    <property type="entry name" value="PROTEIN_KINASE_ST"/>
    <property type="match status" value="1"/>
</dbReference>
<evidence type="ECO:0000256" key="7">
    <source>
        <dbReference type="SAM" id="Phobius"/>
    </source>
</evidence>
<evidence type="ECO:0000256" key="1">
    <source>
        <dbReference type="ARBA" id="ARBA00022679"/>
    </source>
</evidence>
<evidence type="ECO:0000256" key="2">
    <source>
        <dbReference type="ARBA" id="ARBA00022741"/>
    </source>
</evidence>
<dbReference type="SMART" id="SM00220">
    <property type="entry name" value="S_TKc"/>
    <property type="match status" value="1"/>
</dbReference>
<evidence type="ECO:0000256" key="5">
    <source>
        <dbReference type="PROSITE-ProRule" id="PRU10141"/>
    </source>
</evidence>
<dbReference type="EMBL" id="JAEHOC010000045">
    <property type="protein sequence ID" value="KAG2426785.1"/>
    <property type="molecule type" value="Genomic_DNA"/>
</dbReference>
<name>A0A835SUD6_CHLIN</name>
<dbReference type="PANTHER" id="PTHR44329:SF214">
    <property type="entry name" value="PROTEIN KINASE DOMAIN-CONTAINING PROTEIN"/>
    <property type="match status" value="1"/>
</dbReference>
<dbReference type="GO" id="GO:0005524">
    <property type="term" value="F:ATP binding"/>
    <property type="evidence" value="ECO:0007669"/>
    <property type="project" value="UniProtKB-UniRule"/>
</dbReference>
<dbReference type="InterPro" id="IPR017441">
    <property type="entry name" value="Protein_kinase_ATP_BS"/>
</dbReference>
<keyword evidence="2 5" id="KW-0547">Nucleotide-binding</keyword>
<comment type="caution">
    <text evidence="10">The sequence shown here is derived from an EMBL/GenBank/DDBJ whole genome shotgun (WGS) entry which is preliminary data.</text>
</comment>
<evidence type="ECO:0000256" key="3">
    <source>
        <dbReference type="ARBA" id="ARBA00022777"/>
    </source>
</evidence>
<keyword evidence="7" id="KW-0812">Transmembrane</keyword>